<dbReference type="SUPFAM" id="SSF50341">
    <property type="entry name" value="CheW-like"/>
    <property type="match status" value="1"/>
</dbReference>
<dbReference type="InterPro" id="IPR002545">
    <property type="entry name" value="CheW-lke_dom"/>
</dbReference>
<dbReference type="PROSITE" id="PS50851">
    <property type="entry name" value="CHEW"/>
    <property type="match status" value="1"/>
</dbReference>
<feature type="domain" description="CheW-like" evidence="1">
    <location>
        <begin position="12"/>
        <end position="155"/>
    </location>
</feature>
<name>A0A7W6MLB8_9HYPH</name>
<organism evidence="2 3">
    <name type="scientific">Aureimonas pseudogalii</name>
    <dbReference type="NCBI Taxonomy" id="1744844"/>
    <lineage>
        <taxon>Bacteria</taxon>
        <taxon>Pseudomonadati</taxon>
        <taxon>Pseudomonadota</taxon>
        <taxon>Alphaproteobacteria</taxon>
        <taxon>Hyphomicrobiales</taxon>
        <taxon>Aurantimonadaceae</taxon>
        <taxon>Aureimonas</taxon>
    </lineage>
</organism>
<sequence length="155" mass="16980">MSLAIETTDTSLEDYLTVALGDDLFGLKVALVHEVLDPPPMTRIPNAPPFAPGLINVRGNVLPLVDLRARFGMARADDTPTSRVIVSEVSTAAGETFQVAIKTDAVYEVIHVRESDVSAMPEYGSRWPSRYLEGVVRQGDRFVVLLDVERLLDDA</sequence>
<dbReference type="PANTHER" id="PTHR22617:SF23">
    <property type="entry name" value="CHEMOTAXIS PROTEIN CHEW"/>
    <property type="match status" value="1"/>
</dbReference>
<dbReference type="GO" id="GO:0007165">
    <property type="term" value="P:signal transduction"/>
    <property type="evidence" value="ECO:0007669"/>
    <property type="project" value="InterPro"/>
</dbReference>
<dbReference type="SMART" id="SM00260">
    <property type="entry name" value="CheW"/>
    <property type="match status" value="1"/>
</dbReference>
<keyword evidence="3" id="KW-1185">Reference proteome</keyword>
<accession>A0A7W6MLB8</accession>
<dbReference type="RefSeq" id="WP_183201175.1">
    <property type="nucleotide sequence ID" value="NZ_JACIEK010000011.1"/>
</dbReference>
<dbReference type="AlphaFoldDB" id="A0A7W6MLB8"/>
<dbReference type="PANTHER" id="PTHR22617">
    <property type="entry name" value="CHEMOTAXIS SENSOR HISTIDINE KINASE-RELATED"/>
    <property type="match status" value="1"/>
</dbReference>
<evidence type="ECO:0000259" key="1">
    <source>
        <dbReference type="PROSITE" id="PS50851"/>
    </source>
</evidence>
<dbReference type="Proteomes" id="UP000542776">
    <property type="component" value="Unassembled WGS sequence"/>
</dbReference>
<dbReference type="Gene3D" id="2.40.50.180">
    <property type="entry name" value="CheA-289, Domain 4"/>
    <property type="match status" value="1"/>
</dbReference>
<dbReference type="InterPro" id="IPR036061">
    <property type="entry name" value="CheW-like_dom_sf"/>
</dbReference>
<dbReference type="GO" id="GO:0005829">
    <property type="term" value="C:cytosol"/>
    <property type="evidence" value="ECO:0007669"/>
    <property type="project" value="TreeGrafter"/>
</dbReference>
<dbReference type="Gene3D" id="2.30.30.40">
    <property type="entry name" value="SH3 Domains"/>
    <property type="match status" value="1"/>
</dbReference>
<dbReference type="InterPro" id="IPR039315">
    <property type="entry name" value="CheW"/>
</dbReference>
<evidence type="ECO:0000313" key="3">
    <source>
        <dbReference type="Proteomes" id="UP000542776"/>
    </source>
</evidence>
<protein>
    <submittedName>
        <fullName evidence="2">Purine-binding chemotaxis protein CheW</fullName>
    </submittedName>
</protein>
<gene>
    <name evidence="2" type="ORF">GGR04_003497</name>
</gene>
<dbReference type="EMBL" id="JACIEK010000011">
    <property type="protein sequence ID" value="MBB3999627.1"/>
    <property type="molecule type" value="Genomic_DNA"/>
</dbReference>
<proteinExistence type="predicted"/>
<dbReference type="Pfam" id="PF01584">
    <property type="entry name" value="CheW"/>
    <property type="match status" value="1"/>
</dbReference>
<evidence type="ECO:0000313" key="2">
    <source>
        <dbReference type="EMBL" id="MBB3999627.1"/>
    </source>
</evidence>
<comment type="caution">
    <text evidence="2">The sequence shown here is derived from an EMBL/GenBank/DDBJ whole genome shotgun (WGS) entry which is preliminary data.</text>
</comment>
<reference evidence="2 3" key="1">
    <citation type="submission" date="2020-08" db="EMBL/GenBank/DDBJ databases">
        <title>Genomic Encyclopedia of Type Strains, Phase IV (KMG-IV): sequencing the most valuable type-strain genomes for metagenomic binning, comparative biology and taxonomic classification.</title>
        <authorList>
            <person name="Goeker M."/>
        </authorList>
    </citation>
    <scope>NUCLEOTIDE SEQUENCE [LARGE SCALE GENOMIC DNA]</scope>
    <source>
        <strain evidence="2 3">DSM 102238</strain>
    </source>
</reference>
<dbReference type="GO" id="GO:0006935">
    <property type="term" value="P:chemotaxis"/>
    <property type="evidence" value="ECO:0007669"/>
    <property type="project" value="InterPro"/>
</dbReference>